<proteinExistence type="predicted"/>
<name>A0A841X7N3_9LIST</name>
<feature type="coiled-coil region" evidence="1">
    <location>
        <begin position="13"/>
        <end position="72"/>
    </location>
</feature>
<keyword evidence="1" id="KW-0175">Coiled coil</keyword>
<evidence type="ECO:0000313" key="4">
    <source>
        <dbReference type="Proteomes" id="UP000574104"/>
    </source>
</evidence>
<dbReference type="Proteomes" id="UP000574104">
    <property type="component" value="Unassembled WGS sequence"/>
</dbReference>
<evidence type="ECO:0000256" key="2">
    <source>
        <dbReference type="SAM" id="Phobius"/>
    </source>
</evidence>
<sequence>MAYHTIPIEVIELEVTKEKVERLEREFDALKQRVESIEHRNHEKDLDEKEAIHEIKRSLQALESDLKTALAQARLREDAALQREDIAISAAEKSSKGFYWSIGLIAVLLMASLVRGFLG</sequence>
<keyword evidence="2" id="KW-1133">Transmembrane helix</keyword>
<dbReference type="AlphaFoldDB" id="A0A841X7N3"/>
<gene>
    <name evidence="3" type="ORF">HB904_04515</name>
</gene>
<keyword evidence="2" id="KW-0472">Membrane</keyword>
<comment type="caution">
    <text evidence="3">The sequence shown here is derived from an EMBL/GenBank/DDBJ whole genome shotgun (WGS) entry which is preliminary data.</text>
</comment>
<dbReference type="EMBL" id="JAARSH010000002">
    <property type="protein sequence ID" value="MBC1615435.1"/>
    <property type="molecule type" value="Genomic_DNA"/>
</dbReference>
<accession>A0A841X7N3</accession>
<keyword evidence="2" id="KW-0812">Transmembrane</keyword>
<feature type="transmembrane region" description="Helical" evidence="2">
    <location>
        <begin position="98"/>
        <end position="118"/>
    </location>
</feature>
<evidence type="ECO:0000256" key="1">
    <source>
        <dbReference type="SAM" id="Coils"/>
    </source>
</evidence>
<reference evidence="3 4" key="1">
    <citation type="submission" date="2020-03" db="EMBL/GenBank/DDBJ databases">
        <title>Soil Listeria distribution.</title>
        <authorList>
            <person name="Liao J."/>
            <person name="Wiedmann M."/>
        </authorList>
    </citation>
    <scope>NUCLEOTIDE SEQUENCE [LARGE SCALE GENOMIC DNA]</scope>
    <source>
        <strain evidence="3 4">FSL L7-1299</strain>
    </source>
</reference>
<evidence type="ECO:0000313" key="3">
    <source>
        <dbReference type="EMBL" id="MBC1615435.1"/>
    </source>
</evidence>
<dbReference type="RefSeq" id="WP_185353636.1">
    <property type="nucleotide sequence ID" value="NZ_JAAROI010000010.1"/>
</dbReference>
<organism evidence="3 4">
    <name type="scientific">Listeria booriae</name>
    <dbReference type="NCBI Taxonomy" id="1552123"/>
    <lineage>
        <taxon>Bacteria</taxon>
        <taxon>Bacillati</taxon>
        <taxon>Bacillota</taxon>
        <taxon>Bacilli</taxon>
        <taxon>Bacillales</taxon>
        <taxon>Listeriaceae</taxon>
        <taxon>Listeria</taxon>
    </lineage>
</organism>
<protein>
    <submittedName>
        <fullName evidence="3">Uncharacterized protein</fullName>
    </submittedName>
</protein>